<dbReference type="Proteomes" id="UP000007076">
    <property type="component" value="Chromosome"/>
</dbReference>
<dbReference type="STRING" id="452652.KSE_52460"/>
<dbReference type="HOGENOM" id="CLU_2699805_0_0_11"/>
<evidence type="ECO:0000313" key="1">
    <source>
        <dbReference type="EMBL" id="BAJ31020.1"/>
    </source>
</evidence>
<dbReference type="AlphaFoldDB" id="E4NHP0"/>
<dbReference type="KEGG" id="ksk:KSE_52460"/>
<dbReference type="EMBL" id="AP010968">
    <property type="protein sequence ID" value="BAJ31020.1"/>
    <property type="molecule type" value="Genomic_DNA"/>
</dbReference>
<organism evidence="1 2">
    <name type="scientific">Kitasatospora setae (strain ATCC 33774 / DSM 43861 / JCM 3304 / KCC A-0304 / NBRC 14216 / KM-6054)</name>
    <name type="common">Streptomyces setae</name>
    <dbReference type="NCBI Taxonomy" id="452652"/>
    <lineage>
        <taxon>Bacteria</taxon>
        <taxon>Bacillati</taxon>
        <taxon>Actinomycetota</taxon>
        <taxon>Actinomycetes</taxon>
        <taxon>Kitasatosporales</taxon>
        <taxon>Streptomycetaceae</taxon>
        <taxon>Kitasatospora</taxon>
    </lineage>
</organism>
<reference evidence="1 2" key="1">
    <citation type="journal article" date="2010" name="DNA Res.">
        <title>Genome sequence of Kitasatospora setae NBRC 14216T: an evolutionary snapshot of the family Streptomycetaceae.</title>
        <authorList>
            <person name="Ichikawa N."/>
            <person name="Oguchi A."/>
            <person name="Ikeda H."/>
            <person name="Ishikawa J."/>
            <person name="Kitani S."/>
            <person name="Watanabe Y."/>
            <person name="Nakamura S."/>
            <person name="Katano Y."/>
            <person name="Kishi E."/>
            <person name="Sasagawa M."/>
            <person name="Ankai A."/>
            <person name="Fukui S."/>
            <person name="Hashimoto Y."/>
            <person name="Kamata S."/>
            <person name="Otoguro M."/>
            <person name="Tanikawa S."/>
            <person name="Nihira T."/>
            <person name="Horinouchi S."/>
            <person name="Ohnishi Y."/>
            <person name="Hayakawa M."/>
            <person name="Kuzuyama T."/>
            <person name="Arisawa A."/>
            <person name="Nomoto F."/>
            <person name="Miura H."/>
            <person name="Takahashi Y."/>
            <person name="Fujita N."/>
        </authorList>
    </citation>
    <scope>NUCLEOTIDE SEQUENCE [LARGE SCALE GENOMIC DNA]</scope>
    <source>
        <strain evidence="2">ATCC 33774 / DSM 43861 / JCM 3304 / KCC A-0304 / NBRC 14216 / KM-6054</strain>
    </source>
</reference>
<proteinExistence type="predicted"/>
<accession>E4NHP0</accession>
<keyword evidence="2" id="KW-1185">Reference proteome</keyword>
<evidence type="ECO:0000313" key="2">
    <source>
        <dbReference type="Proteomes" id="UP000007076"/>
    </source>
</evidence>
<name>E4NHP0_KITSK</name>
<protein>
    <submittedName>
        <fullName evidence="1">Uncharacterized protein</fullName>
    </submittedName>
</protein>
<dbReference type="RefSeq" id="WP_014138317.1">
    <property type="nucleotide sequence ID" value="NC_016109.1"/>
</dbReference>
<gene>
    <name evidence="1" type="ordered locus">KSE_52460</name>
</gene>
<sequence length="73" mass="8317">MSNHDASSETPWDHWFRSAAQQFMTQLQESLRFCEVIGENDPDFVRALRQVGADIAWAFHERAQQARPAKGAA</sequence>